<dbReference type="Gene3D" id="3.40.50.300">
    <property type="entry name" value="P-loop containing nucleotide triphosphate hydrolases"/>
    <property type="match status" value="1"/>
</dbReference>
<name>A0A391PF32_9FIRM</name>
<organism evidence="3 4">
    <name type="scientific">Mediterraneibacter butyricigenes</name>
    <dbReference type="NCBI Taxonomy" id="2316025"/>
    <lineage>
        <taxon>Bacteria</taxon>
        <taxon>Bacillati</taxon>
        <taxon>Bacillota</taxon>
        <taxon>Clostridia</taxon>
        <taxon>Lachnospirales</taxon>
        <taxon>Lachnospiraceae</taxon>
        <taxon>Mediterraneibacter</taxon>
    </lineage>
</organism>
<evidence type="ECO:0000313" key="4">
    <source>
        <dbReference type="Proteomes" id="UP000265643"/>
    </source>
</evidence>
<comment type="similarity">
    <text evidence="1">Belongs to the Mg-chelatase subunits D/I family. ComM subfamily.</text>
</comment>
<gene>
    <name evidence="3" type="primary">comM</name>
    <name evidence="3" type="ORF">KGMB01110_27390</name>
</gene>
<dbReference type="PANTHER" id="PTHR32039">
    <property type="entry name" value="MAGNESIUM-CHELATASE SUBUNIT CHLI"/>
    <property type="match status" value="1"/>
</dbReference>
<proteinExistence type="inferred from homology"/>
<dbReference type="InterPro" id="IPR027417">
    <property type="entry name" value="P-loop_NTPase"/>
</dbReference>
<dbReference type="InterPro" id="IPR003593">
    <property type="entry name" value="AAA+_ATPase"/>
</dbReference>
<dbReference type="InterPro" id="IPR045006">
    <property type="entry name" value="CHLI-like"/>
</dbReference>
<dbReference type="NCBIfam" id="TIGR00368">
    <property type="entry name" value="YifB family Mg chelatase-like AAA ATPase"/>
    <property type="match status" value="1"/>
</dbReference>
<dbReference type="InterPro" id="IPR004482">
    <property type="entry name" value="Mg_chelat-rel"/>
</dbReference>
<dbReference type="Pfam" id="PF13335">
    <property type="entry name" value="Mg_chelatase_C"/>
    <property type="match status" value="1"/>
</dbReference>
<dbReference type="SMART" id="SM00382">
    <property type="entry name" value="AAA"/>
    <property type="match status" value="1"/>
</dbReference>
<keyword evidence="4" id="KW-1185">Reference proteome</keyword>
<protein>
    <submittedName>
        <fullName evidence="3">Magnesium chelatase</fullName>
    </submittedName>
</protein>
<evidence type="ECO:0000259" key="2">
    <source>
        <dbReference type="SMART" id="SM00382"/>
    </source>
</evidence>
<reference evidence="4" key="1">
    <citation type="submission" date="2018-09" db="EMBL/GenBank/DDBJ databases">
        <title>Draft Genome Sequence of Mediterraneibacter sp. KCTC 15684.</title>
        <authorList>
            <person name="Kim J.S."/>
            <person name="Han K.I."/>
            <person name="Suh M.K."/>
            <person name="Lee K.C."/>
            <person name="Eom M.K."/>
            <person name="Lee J.H."/>
            <person name="Park S.H."/>
            <person name="Kang S.W."/>
            <person name="Park J.E."/>
            <person name="Oh B.S."/>
            <person name="Yu S.Y."/>
            <person name="Choi S.H."/>
            <person name="Lee D.H."/>
            <person name="Yoon H."/>
            <person name="Kim B."/>
            <person name="Yang S.J."/>
            <person name="Lee J.S."/>
        </authorList>
    </citation>
    <scope>NUCLEOTIDE SEQUENCE [LARGE SCALE GENOMIC DNA]</scope>
    <source>
        <strain evidence="4">KCTC 15684</strain>
    </source>
</reference>
<dbReference type="InterPro" id="IPR025158">
    <property type="entry name" value="Mg_chelat-rel_C"/>
</dbReference>
<dbReference type="InterPro" id="IPR014721">
    <property type="entry name" value="Ribsml_uS5_D2-typ_fold_subgr"/>
</dbReference>
<evidence type="ECO:0000256" key="1">
    <source>
        <dbReference type="ARBA" id="ARBA00006354"/>
    </source>
</evidence>
<dbReference type="PANTHER" id="PTHR32039:SF7">
    <property type="entry name" value="COMPETENCE PROTEIN COMM"/>
    <property type="match status" value="1"/>
</dbReference>
<dbReference type="Gene3D" id="3.30.230.10">
    <property type="match status" value="1"/>
</dbReference>
<dbReference type="Proteomes" id="UP000265643">
    <property type="component" value="Unassembled WGS sequence"/>
</dbReference>
<dbReference type="InterPro" id="IPR000523">
    <property type="entry name" value="Mg_chelatse_chII-like_cat_dom"/>
</dbReference>
<dbReference type="GO" id="GO:0005524">
    <property type="term" value="F:ATP binding"/>
    <property type="evidence" value="ECO:0007669"/>
    <property type="project" value="InterPro"/>
</dbReference>
<dbReference type="SUPFAM" id="SSF54211">
    <property type="entry name" value="Ribosomal protein S5 domain 2-like"/>
    <property type="match status" value="1"/>
</dbReference>
<dbReference type="SUPFAM" id="SSF52540">
    <property type="entry name" value="P-loop containing nucleoside triphosphate hydrolases"/>
    <property type="match status" value="1"/>
</dbReference>
<dbReference type="Pfam" id="PF13541">
    <property type="entry name" value="ChlI"/>
    <property type="match status" value="1"/>
</dbReference>
<dbReference type="AlphaFoldDB" id="A0A391PF32"/>
<dbReference type="InterPro" id="IPR020568">
    <property type="entry name" value="Ribosomal_Su5_D2-typ_SF"/>
</dbReference>
<dbReference type="Pfam" id="PF01078">
    <property type="entry name" value="Mg_chelatase"/>
    <property type="match status" value="1"/>
</dbReference>
<accession>A0A391PF32</accession>
<feature type="domain" description="AAA+ ATPase" evidence="2">
    <location>
        <begin position="266"/>
        <end position="447"/>
    </location>
</feature>
<evidence type="ECO:0000313" key="3">
    <source>
        <dbReference type="EMBL" id="GCA68303.1"/>
    </source>
</evidence>
<dbReference type="EMBL" id="BHGK01000001">
    <property type="protein sequence ID" value="GCA68303.1"/>
    <property type="molecule type" value="Genomic_DNA"/>
</dbReference>
<comment type="caution">
    <text evidence="3">The sequence shown here is derived from an EMBL/GenBank/DDBJ whole genome shotgun (WGS) entry which is preliminary data.</text>
</comment>
<dbReference type="RefSeq" id="WP_170141737.1">
    <property type="nucleotide sequence ID" value="NZ_BHGK01000001.1"/>
</dbReference>
<sequence>MYSTVYSAAIDGMNAELIKAEADISNGLPVFQMVGYLSSEVKEAKERVRAAIKNSGYSLEPKKLVVNLSPASVRKRGASFDLAIAMAILNAYGIVDGKKTEKVLFLGELGLNGEVEPVSGVLPIVIQAKEWGFIRCVVPKENEQEGKRIKGIEVVGVRNLQEAIGVMDGRIKKEKDTNLSDRESTYRTPGSYGRVRVVSGKSEMVKWTEGNKGISGEFVGEEQEKLEVKTGEEGQEETEGKVEEKDFQDIQGQAVLKRAAEIAVAGQHNLLMIGPPGSGKTMVAERIPGLFPPLEEAEQIEVSGIYSVLGMLNKDQPLITRRPFRQVHHTVTKAALIGGGLYPAPGEISLAHKGVLMLDEMAEFQRPVLEVLRQPLETQEIQITRTRGTYRFPADFLLVAASNPCPCGLYPSKECKCTQKEIHQYLGKISPPLLSRIDLCVEAPKVTYQQLNQSKKEERTEEIRERILKVRKIQKIRYSDRNYQVNGRLPGAEVKKICILDPEAEYIMEKAYDRWNMSARTCHKVLKVARTIADMAGEERIKAEHLSEALGYRVMEQGEYRI</sequence>